<dbReference type="GO" id="GO:0004519">
    <property type="term" value="F:endonuclease activity"/>
    <property type="evidence" value="ECO:0007669"/>
    <property type="project" value="UniProtKB-KW"/>
</dbReference>
<dbReference type="Gene3D" id="3.30.920.30">
    <property type="entry name" value="Hypothetical protein"/>
    <property type="match status" value="1"/>
</dbReference>
<evidence type="ECO:0000256" key="4">
    <source>
        <dbReference type="ARBA" id="ARBA00022759"/>
    </source>
</evidence>
<dbReference type="InterPro" id="IPR038570">
    <property type="entry name" value="HicA_sf"/>
</dbReference>
<dbReference type="RefSeq" id="WP_126150842.1">
    <property type="nucleotide sequence ID" value="NZ_JBHTMH010000001.1"/>
</dbReference>
<feature type="compositionally biased region" description="Basic residues" evidence="8">
    <location>
        <begin position="26"/>
        <end position="35"/>
    </location>
</feature>
<dbReference type="EMBL" id="UZWD01000030">
    <property type="protein sequence ID" value="VDS05300.1"/>
    <property type="molecule type" value="Genomic_DNA"/>
</dbReference>
<accession>A0A447ICV7</accession>
<keyword evidence="5" id="KW-0378">Hydrolase</keyword>
<keyword evidence="7" id="KW-0346">Stress response</keyword>
<dbReference type="GO" id="GO:0016787">
    <property type="term" value="F:hydrolase activity"/>
    <property type="evidence" value="ECO:0007669"/>
    <property type="project" value="UniProtKB-KW"/>
</dbReference>
<evidence type="ECO:0000256" key="3">
    <source>
        <dbReference type="ARBA" id="ARBA00022722"/>
    </source>
</evidence>
<dbReference type="GO" id="GO:0003729">
    <property type="term" value="F:mRNA binding"/>
    <property type="evidence" value="ECO:0007669"/>
    <property type="project" value="InterPro"/>
</dbReference>
<evidence type="ECO:0000256" key="2">
    <source>
        <dbReference type="ARBA" id="ARBA00022649"/>
    </source>
</evidence>
<keyword evidence="3" id="KW-0540">Nuclease</keyword>
<dbReference type="OrthoDB" id="9811409at2"/>
<keyword evidence="2" id="KW-1277">Toxin-antitoxin system</keyword>
<reference evidence="9 10" key="1">
    <citation type="submission" date="2018-12" db="EMBL/GenBank/DDBJ databases">
        <authorList>
            <person name="Criscuolo A."/>
        </authorList>
    </citation>
    <scope>NUCLEOTIDE SEQUENCE [LARGE SCALE GENOMIC DNA]</scope>
    <source>
        <strain evidence="9">ACIP1116281</strain>
    </source>
</reference>
<dbReference type="Pfam" id="PF07927">
    <property type="entry name" value="HicA_toxin"/>
    <property type="match status" value="1"/>
</dbReference>
<dbReference type="InterPro" id="IPR012933">
    <property type="entry name" value="HicA_mRNA_interferase"/>
</dbReference>
<name>A0A447ICV7_9HYPH</name>
<evidence type="ECO:0000256" key="1">
    <source>
        <dbReference type="ARBA" id="ARBA00006620"/>
    </source>
</evidence>
<organism evidence="9 10">
    <name type="scientific">Devosia equisanguinis</name>
    <dbReference type="NCBI Taxonomy" id="2490941"/>
    <lineage>
        <taxon>Bacteria</taxon>
        <taxon>Pseudomonadati</taxon>
        <taxon>Pseudomonadota</taxon>
        <taxon>Alphaproteobacteria</taxon>
        <taxon>Hyphomicrobiales</taxon>
        <taxon>Devosiaceae</taxon>
        <taxon>Devosia</taxon>
    </lineage>
</organism>
<gene>
    <name evidence="9" type="ORF">DEVEQU_02441</name>
</gene>
<protein>
    <submittedName>
        <fullName evidence="9">YcfA-like protein</fullName>
    </submittedName>
</protein>
<evidence type="ECO:0000256" key="6">
    <source>
        <dbReference type="ARBA" id="ARBA00022884"/>
    </source>
</evidence>
<proteinExistence type="inferred from homology"/>
<comment type="similarity">
    <text evidence="1">Belongs to the HicA mRNA interferase family.</text>
</comment>
<keyword evidence="4" id="KW-0255">Endonuclease</keyword>
<sequence length="64" mass="7151">MVEQNSRKLIAAIQREGWVLVGTTGSHHHFKHPTRPGKLTIPHPKRELPLGTVRAILKQAGLLE</sequence>
<dbReference type="AlphaFoldDB" id="A0A447ICV7"/>
<keyword evidence="10" id="KW-1185">Reference proteome</keyword>
<feature type="region of interest" description="Disordered" evidence="8">
    <location>
        <begin position="24"/>
        <end position="45"/>
    </location>
</feature>
<evidence type="ECO:0000313" key="10">
    <source>
        <dbReference type="Proteomes" id="UP000268844"/>
    </source>
</evidence>
<evidence type="ECO:0000256" key="7">
    <source>
        <dbReference type="ARBA" id="ARBA00023016"/>
    </source>
</evidence>
<dbReference type="SUPFAM" id="SSF54786">
    <property type="entry name" value="YcfA/nrd intein domain"/>
    <property type="match status" value="1"/>
</dbReference>
<keyword evidence="6" id="KW-0694">RNA-binding</keyword>
<evidence type="ECO:0000256" key="8">
    <source>
        <dbReference type="SAM" id="MobiDB-lite"/>
    </source>
</evidence>
<dbReference type="Proteomes" id="UP000268844">
    <property type="component" value="Unassembled WGS sequence"/>
</dbReference>
<evidence type="ECO:0000256" key="5">
    <source>
        <dbReference type="ARBA" id="ARBA00022801"/>
    </source>
</evidence>
<evidence type="ECO:0000313" key="9">
    <source>
        <dbReference type="EMBL" id="VDS05300.1"/>
    </source>
</evidence>